<dbReference type="Gene3D" id="3.40.50.300">
    <property type="entry name" value="P-loop containing nucleotide triphosphate hydrolases"/>
    <property type="match status" value="2"/>
</dbReference>
<gene>
    <name evidence="1" type="ORF">DT351_10980</name>
</gene>
<name>A0A385AH30_LATCU</name>
<dbReference type="InterPro" id="IPR027417">
    <property type="entry name" value="P-loop_NTPase"/>
</dbReference>
<dbReference type="Proteomes" id="UP000257607">
    <property type="component" value="Plasmid p-1.1928_2"/>
</dbReference>
<dbReference type="GO" id="GO:0005524">
    <property type="term" value="F:ATP binding"/>
    <property type="evidence" value="ECO:0007669"/>
    <property type="project" value="UniProtKB-KW"/>
</dbReference>
<organism evidence="1 2">
    <name type="scientific">Latilactobacillus curvatus</name>
    <name type="common">Lactobacillus curvatus</name>
    <dbReference type="NCBI Taxonomy" id="28038"/>
    <lineage>
        <taxon>Bacteria</taxon>
        <taxon>Bacillati</taxon>
        <taxon>Bacillota</taxon>
        <taxon>Bacilli</taxon>
        <taxon>Lactobacillales</taxon>
        <taxon>Lactobacillaceae</taxon>
        <taxon>Latilactobacillus</taxon>
    </lineage>
</organism>
<dbReference type="RefSeq" id="WP_116843818.1">
    <property type="nucleotide sequence ID" value="NZ_CP031005.1"/>
</dbReference>
<protein>
    <submittedName>
        <fullName evidence="1">ATP-binding protein</fullName>
    </submittedName>
</protein>
<dbReference type="AlphaFoldDB" id="A0A385AH30"/>
<sequence>MAKKKLNDRDTAFIYDTQPKGNLSVKDEFVNQQGSVFSACIHIFDLPDEFTDFWINTLTAYPNTMLVVDHFVDRSKDYSDTIKNSIGELKIRYRRSYDETEKDAIDNDVQILRGLAQDIKRRGVSIRDLHLRLFVYGPNVEELEKRVNEITHSIGNSGYQGTVFLDENDDEYRSIFLSGNDQKVLRSNRDALPMPTPILGLGYGHNQTSLSDPRGAYYGYTRTGGLVYWDLFHIGTGRFYYNFFLSGDMGSGKSTMLKKIIQDRLIRGDLVRVFDKSGEFRPMVDYYGGKNVSLDGTDGIVNMFQVYPIVTVKDSDEVDIMGSYRAKLANLTANYRLLAGSDKSYDSKVFTDLCDQYYKDNGYFNRAEAITDLAIDEYPTVSSILVFIDEMIEQESDDELKKSYNRIKVNLKPLKTQYGSLFDGPTTIPDLNKIDFVSYDISSIDSFDQNIQDLQLYNAISAVYNDSMQLGRREKAAYDTKEKTLEEVRHFLIAVDECHNLLNMDKGFVVETFVTLMSEARKFFGGIGLATQTIQRMYPSGSNASNKDTIQAINNLTQIYGLCQYKFVLKHDATNVGDSENPGILRKVYSSYLNEADYQSIPQFDKGDGILITGADNLTMHFQMTDKELSLFSGGA</sequence>
<proteinExistence type="predicted"/>
<keyword evidence="1" id="KW-0547">Nucleotide-binding</keyword>
<dbReference type="SUPFAM" id="SSF52540">
    <property type="entry name" value="P-loop containing nucleoside triphosphate hydrolases"/>
    <property type="match status" value="1"/>
</dbReference>
<geneLocation type="plasmid" evidence="1 2">
    <name>p-1.1928_2</name>
</geneLocation>
<dbReference type="EMBL" id="CP031005">
    <property type="protein sequence ID" value="AXN36864.1"/>
    <property type="molecule type" value="Genomic_DNA"/>
</dbReference>
<evidence type="ECO:0000313" key="2">
    <source>
        <dbReference type="Proteomes" id="UP000257607"/>
    </source>
</evidence>
<reference evidence="1 2" key="1">
    <citation type="submission" date="2018-07" db="EMBL/GenBank/DDBJ databases">
        <title>Lactobacillus curvatus genome sequence.</title>
        <authorList>
            <person name="Prechtl R."/>
        </authorList>
    </citation>
    <scope>NUCLEOTIDE SEQUENCE [LARGE SCALE GENOMIC DNA]</scope>
    <source>
        <strain evidence="1 2">TMW 1.1928</strain>
        <plasmid evidence="1 2">p-1.1928_2</plasmid>
    </source>
</reference>
<evidence type="ECO:0000313" key="1">
    <source>
        <dbReference type="EMBL" id="AXN36864.1"/>
    </source>
</evidence>
<keyword evidence="1" id="KW-0067">ATP-binding</keyword>
<keyword evidence="1" id="KW-0614">Plasmid</keyword>
<accession>A0A385AH30</accession>